<name>A0A316FQU5_9GAMM</name>
<dbReference type="Proteomes" id="UP000245790">
    <property type="component" value="Unassembled WGS sequence"/>
</dbReference>
<evidence type="ECO:0000313" key="3">
    <source>
        <dbReference type="Proteomes" id="UP000245790"/>
    </source>
</evidence>
<dbReference type="AlphaFoldDB" id="A0A316FQU5"/>
<dbReference type="EMBL" id="QGGU01000007">
    <property type="protein sequence ID" value="PWK50086.1"/>
    <property type="molecule type" value="Genomic_DNA"/>
</dbReference>
<dbReference type="OrthoDB" id="2216871at2"/>
<dbReference type="InterPro" id="IPR025402">
    <property type="entry name" value="DMP19_C"/>
</dbReference>
<evidence type="ECO:0000313" key="2">
    <source>
        <dbReference type="EMBL" id="PWK50086.1"/>
    </source>
</evidence>
<dbReference type="Gene3D" id="1.20.1420.60">
    <property type="match status" value="1"/>
</dbReference>
<protein>
    <submittedName>
        <fullName evidence="2">Uncharacterized protein DUF4375</fullName>
    </submittedName>
</protein>
<dbReference type="RefSeq" id="WP_109763861.1">
    <property type="nucleotide sequence ID" value="NZ_QGGU01000007.1"/>
</dbReference>
<dbReference type="Pfam" id="PF14300">
    <property type="entry name" value="DMP19"/>
    <property type="match status" value="1"/>
</dbReference>
<comment type="caution">
    <text evidence="2">The sequence shown here is derived from an EMBL/GenBank/DDBJ whole genome shotgun (WGS) entry which is preliminary data.</text>
</comment>
<proteinExistence type="predicted"/>
<keyword evidence="3" id="KW-1185">Reference proteome</keyword>
<gene>
    <name evidence="2" type="ORF">C8D97_107253</name>
</gene>
<organism evidence="2 3">
    <name type="scientific">Pleionea mediterranea</name>
    <dbReference type="NCBI Taxonomy" id="523701"/>
    <lineage>
        <taxon>Bacteria</taxon>
        <taxon>Pseudomonadati</taxon>
        <taxon>Pseudomonadota</taxon>
        <taxon>Gammaproteobacteria</taxon>
        <taxon>Oceanospirillales</taxon>
        <taxon>Pleioneaceae</taxon>
        <taxon>Pleionea</taxon>
    </lineage>
</organism>
<reference evidence="2 3" key="1">
    <citation type="submission" date="2018-05" db="EMBL/GenBank/DDBJ databases">
        <title>Genomic Encyclopedia of Type Strains, Phase IV (KMG-IV): sequencing the most valuable type-strain genomes for metagenomic binning, comparative biology and taxonomic classification.</title>
        <authorList>
            <person name="Goeker M."/>
        </authorList>
    </citation>
    <scope>NUCLEOTIDE SEQUENCE [LARGE SCALE GENOMIC DNA]</scope>
    <source>
        <strain evidence="2 3">DSM 25350</strain>
    </source>
</reference>
<feature type="domain" description="DNA mimic protein DMP19 C-terminal" evidence="1">
    <location>
        <begin position="37"/>
        <end position="152"/>
    </location>
</feature>
<sequence>MRFSEFIERKEPAYEVFDQSIKIVFDKDDGNTEYLERISKEARLVYLLWCFDGEIHNGGFDQLFFNSLGDHCLEILESLQLVGAVRSAELLKKAIAWFPNSLPSSDREERWQQLEPYEDDEKYEEALNQLDDEFYKYEDNLAELLNQYVRRHAEASINA</sequence>
<evidence type="ECO:0000259" key="1">
    <source>
        <dbReference type="Pfam" id="PF14300"/>
    </source>
</evidence>
<accession>A0A316FQU5</accession>